<dbReference type="Pfam" id="PF00008">
    <property type="entry name" value="EGF"/>
    <property type="match status" value="1"/>
</dbReference>
<dbReference type="AlphaFoldDB" id="A0A8C7XY02"/>
<dbReference type="InterPro" id="IPR001881">
    <property type="entry name" value="EGF-like_Ca-bd_dom"/>
</dbReference>
<dbReference type="SUPFAM" id="SSF57196">
    <property type="entry name" value="EGF/Laminin"/>
    <property type="match status" value="1"/>
</dbReference>
<keyword evidence="2" id="KW-0732">Signal</keyword>
<dbReference type="PROSITE" id="PS00011">
    <property type="entry name" value="GLA_1"/>
    <property type="match status" value="1"/>
</dbReference>
<evidence type="ECO:0000256" key="4">
    <source>
        <dbReference type="ARBA" id="ARBA00023145"/>
    </source>
</evidence>
<dbReference type="PROSITE" id="PS50998">
    <property type="entry name" value="GLA_2"/>
    <property type="match status" value="1"/>
</dbReference>
<reference evidence="9" key="2">
    <citation type="submission" date="2025-09" db="UniProtKB">
        <authorList>
            <consortium name="Ensembl"/>
        </authorList>
    </citation>
    <scope>IDENTIFICATION</scope>
</reference>
<name>A0A8C7XY02_9TELE</name>
<sequence>RPHPYHLKADQILLLIFLDTRQANGVLQRSRRYNSGWFEELQKGDLQRECIEEKCSFEEAREVFEHVELTNEFWKVYSKSCKPRPCQNGGTCIPDGSSYTCLCLPQFRGVNCDQGENKEPASSLNDQLPRL</sequence>
<dbReference type="InterPro" id="IPR017857">
    <property type="entry name" value="Coagulation_fac-like_Gla_dom"/>
</dbReference>
<proteinExistence type="predicted"/>
<dbReference type="InterPro" id="IPR035972">
    <property type="entry name" value="GLA-like_dom_SF"/>
</dbReference>
<protein>
    <submittedName>
        <fullName evidence="9">Coagulation factor VII</fullName>
    </submittedName>
</protein>
<feature type="disulfide bond" evidence="6">
    <location>
        <begin position="103"/>
        <end position="112"/>
    </location>
</feature>
<dbReference type="GeneTree" id="ENSGT00940000154474"/>
<dbReference type="PANTHER" id="PTHR24278:SF26">
    <property type="entry name" value="COAGULATION FACTOR VII"/>
    <property type="match status" value="1"/>
</dbReference>
<dbReference type="InterPro" id="IPR000294">
    <property type="entry name" value="GLA_domain"/>
</dbReference>
<dbReference type="InterPro" id="IPR000742">
    <property type="entry name" value="EGF"/>
</dbReference>
<feature type="domain" description="EGF-like" evidence="7">
    <location>
        <begin position="77"/>
        <end position="113"/>
    </location>
</feature>
<dbReference type="SUPFAM" id="SSF57630">
    <property type="entry name" value="GLA-domain"/>
    <property type="match status" value="1"/>
</dbReference>
<dbReference type="InterPro" id="IPR050442">
    <property type="entry name" value="Peptidase_S1_coag_factors"/>
</dbReference>
<dbReference type="FunFam" id="4.10.740.10:FF:000001">
    <property type="entry name" value="vitamin K-dependent protein S"/>
    <property type="match status" value="1"/>
</dbReference>
<accession>A0A8C7XY02</accession>
<evidence type="ECO:0000256" key="5">
    <source>
        <dbReference type="ARBA" id="ARBA00023157"/>
    </source>
</evidence>
<keyword evidence="10" id="KW-1185">Reference proteome</keyword>
<dbReference type="Proteomes" id="UP000694383">
    <property type="component" value="Unplaced"/>
</dbReference>
<evidence type="ECO:0000313" key="9">
    <source>
        <dbReference type="Ensembl" id="ENSOSIP00000018551.1"/>
    </source>
</evidence>
<reference evidence="9" key="1">
    <citation type="submission" date="2025-08" db="UniProtKB">
        <authorList>
            <consortium name="Ensembl"/>
        </authorList>
    </citation>
    <scope>IDENTIFICATION</scope>
</reference>
<evidence type="ECO:0000313" key="10">
    <source>
        <dbReference type="Proteomes" id="UP000694383"/>
    </source>
</evidence>
<dbReference type="PANTHER" id="PTHR24278">
    <property type="entry name" value="COAGULATION FACTOR"/>
    <property type="match status" value="1"/>
</dbReference>
<dbReference type="PROSITE" id="PS50026">
    <property type="entry name" value="EGF_3"/>
    <property type="match status" value="1"/>
</dbReference>
<evidence type="ECO:0000259" key="8">
    <source>
        <dbReference type="PROSITE" id="PS50998"/>
    </source>
</evidence>
<dbReference type="Gene3D" id="4.10.740.10">
    <property type="entry name" value="Coagulation Factor IX"/>
    <property type="match status" value="1"/>
</dbReference>
<comment type="caution">
    <text evidence="6">Lacks conserved residue(s) required for the propagation of feature annotation.</text>
</comment>
<dbReference type="Gene3D" id="2.10.25.10">
    <property type="entry name" value="Laminin"/>
    <property type="match status" value="1"/>
</dbReference>
<dbReference type="PRINTS" id="PR00001">
    <property type="entry name" value="GLABLOOD"/>
</dbReference>
<dbReference type="Pfam" id="PF00594">
    <property type="entry name" value="Gla"/>
    <property type="match status" value="1"/>
</dbReference>
<dbReference type="SMART" id="SM00179">
    <property type="entry name" value="EGF_CA"/>
    <property type="match status" value="1"/>
</dbReference>
<feature type="domain" description="Gla" evidence="8">
    <location>
        <begin position="33"/>
        <end position="79"/>
    </location>
</feature>
<keyword evidence="3" id="KW-0677">Repeat</keyword>
<dbReference type="SMART" id="SM00181">
    <property type="entry name" value="EGF"/>
    <property type="match status" value="1"/>
</dbReference>
<dbReference type="FunFam" id="2.10.25.10:FF:000404">
    <property type="entry name" value="Weary, isoform B"/>
    <property type="match status" value="1"/>
</dbReference>
<evidence type="ECO:0000259" key="7">
    <source>
        <dbReference type="PROSITE" id="PS50026"/>
    </source>
</evidence>
<organism evidence="9 10">
    <name type="scientific">Oryzias sinensis</name>
    <name type="common">Chinese medaka</name>
    <dbReference type="NCBI Taxonomy" id="183150"/>
    <lineage>
        <taxon>Eukaryota</taxon>
        <taxon>Metazoa</taxon>
        <taxon>Chordata</taxon>
        <taxon>Craniata</taxon>
        <taxon>Vertebrata</taxon>
        <taxon>Euteleostomi</taxon>
        <taxon>Actinopterygii</taxon>
        <taxon>Neopterygii</taxon>
        <taxon>Teleostei</taxon>
        <taxon>Neoteleostei</taxon>
        <taxon>Acanthomorphata</taxon>
        <taxon>Ovalentaria</taxon>
        <taxon>Atherinomorphae</taxon>
        <taxon>Beloniformes</taxon>
        <taxon>Adrianichthyidae</taxon>
        <taxon>Oryziinae</taxon>
        <taxon>Oryzias</taxon>
    </lineage>
</organism>
<dbReference type="Ensembl" id="ENSOSIT00000019593.1">
    <property type="protein sequence ID" value="ENSOSIP00000018551.1"/>
    <property type="gene ID" value="ENSOSIG00000009851.1"/>
</dbReference>
<dbReference type="CDD" id="cd00054">
    <property type="entry name" value="EGF_CA"/>
    <property type="match status" value="1"/>
</dbReference>
<dbReference type="GO" id="GO:0005615">
    <property type="term" value="C:extracellular space"/>
    <property type="evidence" value="ECO:0007669"/>
    <property type="project" value="TreeGrafter"/>
</dbReference>
<dbReference type="PROSITE" id="PS00022">
    <property type="entry name" value="EGF_1"/>
    <property type="match status" value="1"/>
</dbReference>
<keyword evidence="4" id="KW-0865">Zymogen</keyword>
<evidence type="ECO:0000256" key="2">
    <source>
        <dbReference type="ARBA" id="ARBA00022729"/>
    </source>
</evidence>
<dbReference type="SMART" id="SM00069">
    <property type="entry name" value="GLA"/>
    <property type="match status" value="1"/>
</dbReference>
<keyword evidence="6" id="KW-0245">EGF-like domain</keyword>
<keyword evidence="5 6" id="KW-1015">Disulfide bond</keyword>
<evidence type="ECO:0000256" key="3">
    <source>
        <dbReference type="ARBA" id="ARBA00022737"/>
    </source>
</evidence>
<dbReference type="GO" id="GO:0005509">
    <property type="term" value="F:calcium ion binding"/>
    <property type="evidence" value="ECO:0007669"/>
    <property type="project" value="InterPro"/>
</dbReference>
<keyword evidence="1" id="KW-0165">Cleavage on pair of basic residues</keyword>
<evidence type="ECO:0000256" key="1">
    <source>
        <dbReference type="ARBA" id="ARBA00022685"/>
    </source>
</evidence>
<evidence type="ECO:0000256" key="6">
    <source>
        <dbReference type="PROSITE-ProRule" id="PRU00076"/>
    </source>
</evidence>